<evidence type="ECO:0000256" key="7">
    <source>
        <dbReference type="SAM" id="Phobius"/>
    </source>
</evidence>
<dbReference type="InterPro" id="IPR003594">
    <property type="entry name" value="HATPase_dom"/>
</dbReference>
<keyword evidence="7" id="KW-1133">Transmembrane helix</keyword>
<dbReference type="GO" id="GO:0005886">
    <property type="term" value="C:plasma membrane"/>
    <property type="evidence" value="ECO:0007669"/>
    <property type="project" value="TreeGrafter"/>
</dbReference>
<dbReference type="Gene3D" id="3.30.565.10">
    <property type="entry name" value="Histidine kinase-like ATPase, C-terminal domain"/>
    <property type="match status" value="1"/>
</dbReference>
<keyword evidence="3" id="KW-0597">Phosphoprotein</keyword>
<dbReference type="SUPFAM" id="SSF55874">
    <property type="entry name" value="ATPase domain of HSP90 chaperone/DNA topoisomerase II/histidine kinase"/>
    <property type="match status" value="1"/>
</dbReference>
<evidence type="ECO:0000256" key="1">
    <source>
        <dbReference type="ARBA" id="ARBA00000085"/>
    </source>
</evidence>
<keyword evidence="7" id="KW-0812">Transmembrane</keyword>
<dbReference type="EMBL" id="AP026867">
    <property type="protein sequence ID" value="BDS10796.1"/>
    <property type="molecule type" value="Genomic_DNA"/>
</dbReference>
<dbReference type="SUPFAM" id="SSF47384">
    <property type="entry name" value="Homodimeric domain of signal transducing histidine kinase"/>
    <property type="match status" value="1"/>
</dbReference>
<dbReference type="Pfam" id="PF00512">
    <property type="entry name" value="HisKA"/>
    <property type="match status" value="1"/>
</dbReference>
<evidence type="ECO:0000256" key="5">
    <source>
        <dbReference type="ARBA" id="ARBA00022777"/>
    </source>
</evidence>
<reference evidence="9" key="1">
    <citation type="submission" date="2022-09" db="EMBL/GenBank/DDBJ databases">
        <title>Aureispira anguillicida sp. nov., isolated from Leptocephalus of Japanese eel Anguilla japonica.</title>
        <authorList>
            <person name="Yuasa K."/>
            <person name="Mekata T."/>
            <person name="Ikunari K."/>
        </authorList>
    </citation>
    <scope>NUCLEOTIDE SEQUENCE</scope>
    <source>
        <strain evidence="9">EL160426</strain>
    </source>
</reference>
<dbReference type="InterPro" id="IPR036097">
    <property type="entry name" value="HisK_dim/P_sf"/>
</dbReference>
<gene>
    <name evidence="9" type="ORF">AsAng_0015050</name>
</gene>
<organism evidence="9 10">
    <name type="scientific">Aureispira anguillae</name>
    <dbReference type="NCBI Taxonomy" id="2864201"/>
    <lineage>
        <taxon>Bacteria</taxon>
        <taxon>Pseudomonadati</taxon>
        <taxon>Bacteroidota</taxon>
        <taxon>Saprospiria</taxon>
        <taxon>Saprospirales</taxon>
        <taxon>Saprospiraceae</taxon>
        <taxon>Aureispira</taxon>
    </lineage>
</organism>
<dbReference type="InterPro" id="IPR005467">
    <property type="entry name" value="His_kinase_dom"/>
</dbReference>
<dbReference type="InterPro" id="IPR036890">
    <property type="entry name" value="HATPase_C_sf"/>
</dbReference>
<keyword evidence="4" id="KW-0808">Transferase</keyword>
<dbReference type="InterPro" id="IPR003661">
    <property type="entry name" value="HisK_dim/P_dom"/>
</dbReference>
<evidence type="ECO:0000313" key="10">
    <source>
        <dbReference type="Proteomes" id="UP001060919"/>
    </source>
</evidence>
<evidence type="ECO:0000256" key="3">
    <source>
        <dbReference type="ARBA" id="ARBA00022553"/>
    </source>
</evidence>
<name>A0A916DSG4_9BACT</name>
<dbReference type="AlphaFoldDB" id="A0A916DSG4"/>
<accession>A0A916DSG4</accession>
<comment type="catalytic activity">
    <reaction evidence="1">
        <text>ATP + protein L-histidine = ADP + protein N-phospho-L-histidine.</text>
        <dbReference type="EC" id="2.7.13.3"/>
    </reaction>
</comment>
<dbReference type="InterPro" id="IPR050351">
    <property type="entry name" value="BphY/WalK/GraS-like"/>
</dbReference>
<feature type="transmembrane region" description="Helical" evidence="7">
    <location>
        <begin position="12"/>
        <end position="32"/>
    </location>
</feature>
<dbReference type="PANTHER" id="PTHR45453">
    <property type="entry name" value="PHOSPHATE REGULON SENSOR PROTEIN PHOR"/>
    <property type="match status" value="1"/>
</dbReference>
<protein>
    <recommendedName>
        <fullName evidence="2">histidine kinase</fullName>
        <ecNumber evidence="2">2.7.13.3</ecNumber>
    </recommendedName>
</protein>
<dbReference type="SMART" id="SM00387">
    <property type="entry name" value="HATPase_c"/>
    <property type="match status" value="1"/>
</dbReference>
<dbReference type="CDD" id="cd00082">
    <property type="entry name" value="HisKA"/>
    <property type="match status" value="1"/>
</dbReference>
<dbReference type="CDD" id="cd00075">
    <property type="entry name" value="HATPase"/>
    <property type="match status" value="1"/>
</dbReference>
<sequence length="333" mass="37950">MLSKKIKGADILFYFVITYVMVAGGWWSYLLYIKNSDALAAKKQILWLNMKEQGVEDKQIYLESVEYTRLTEQYERQKWMIFGESSVLLILIVLGIWRIAKSRQRELALAEQQRNFLLSITHELKSPIAVIKLTLDTFNKRTLTPEQSKMLTTNALADTERLNKLVEDLLLAARVDGGYQYTFEAIDLNELTQKCMRIAAPKYAGEIEFNSSLDQAILKKGDQTTLAFVVLNIIENAIKYAQNTSKIIVNLMLSKENMYCIEIADFGQGIPKAERENIFNKFYRIGNEDTRKTKGTGLGLYIAQQIVKAHKGSINVRSNHPTGSIFSIVLPKS</sequence>
<dbReference type="EC" id="2.7.13.3" evidence="2"/>
<keyword evidence="6" id="KW-0902">Two-component regulatory system</keyword>
<evidence type="ECO:0000256" key="4">
    <source>
        <dbReference type="ARBA" id="ARBA00022679"/>
    </source>
</evidence>
<keyword evidence="7" id="KW-0472">Membrane</keyword>
<dbReference type="PANTHER" id="PTHR45453:SF1">
    <property type="entry name" value="PHOSPHATE REGULON SENSOR PROTEIN PHOR"/>
    <property type="match status" value="1"/>
</dbReference>
<dbReference type="KEGG" id="aup:AsAng_0015050"/>
<keyword evidence="10" id="KW-1185">Reference proteome</keyword>
<evidence type="ECO:0000256" key="2">
    <source>
        <dbReference type="ARBA" id="ARBA00012438"/>
    </source>
</evidence>
<dbReference type="Proteomes" id="UP001060919">
    <property type="component" value="Chromosome"/>
</dbReference>
<evidence type="ECO:0000259" key="8">
    <source>
        <dbReference type="PROSITE" id="PS50109"/>
    </source>
</evidence>
<feature type="domain" description="Histidine kinase" evidence="8">
    <location>
        <begin position="119"/>
        <end position="333"/>
    </location>
</feature>
<dbReference type="PRINTS" id="PR00344">
    <property type="entry name" value="BCTRLSENSOR"/>
</dbReference>
<keyword evidence="5 9" id="KW-0418">Kinase</keyword>
<dbReference type="SMART" id="SM00388">
    <property type="entry name" value="HisKA"/>
    <property type="match status" value="1"/>
</dbReference>
<dbReference type="GO" id="GO:0016036">
    <property type="term" value="P:cellular response to phosphate starvation"/>
    <property type="evidence" value="ECO:0007669"/>
    <property type="project" value="TreeGrafter"/>
</dbReference>
<dbReference type="GO" id="GO:0004721">
    <property type="term" value="F:phosphoprotein phosphatase activity"/>
    <property type="evidence" value="ECO:0007669"/>
    <property type="project" value="TreeGrafter"/>
</dbReference>
<dbReference type="RefSeq" id="WP_264792061.1">
    <property type="nucleotide sequence ID" value="NZ_AP026867.1"/>
</dbReference>
<dbReference type="GO" id="GO:0000155">
    <property type="term" value="F:phosphorelay sensor kinase activity"/>
    <property type="evidence" value="ECO:0007669"/>
    <property type="project" value="InterPro"/>
</dbReference>
<dbReference type="Gene3D" id="1.10.287.130">
    <property type="match status" value="1"/>
</dbReference>
<dbReference type="FunFam" id="3.30.565.10:FF:000006">
    <property type="entry name" value="Sensor histidine kinase WalK"/>
    <property type="match status" value="1"/>
</dbReference>
<evidence type="ECO:0000313" key="9">
    <source>
        <dbReference type="EMBL" id="BDS10796.1"/>
    </source>
</evidence>
<proteinExistence type="predicted"/>
<feature type="transmembrane region" description="Helical" evidence="7">
    <location>
        <begin position="79"/>
        <end position="97"/>
    </location>
</feature>
<dbReference type="Pfam" id="PF02518">
    <property type="entry name" value="HATPase_c"/>
    <property type="match status" value="1"/>
</dbReference>
<dbReference type="InterPro" id="IPR004358">
    <property type="entry name" value="Sig_transdc_His_kin-like_C"/>
</dbReference>
<evidence type="ECO:0000256" key="6">
    <source>
        <dbReference type="ARBA" id="ARBA00023012"/>
    </source>
</evidence>
<dbReference type="PROSITE" id="PS50109">
    <property type="entry name" value="HIS_KIN"/>
    <property type="match status" value="1"/>
</dbReference>